<name>A0A8C4R1D8_EPTBU</name>
<evidence type="ECO:0000256" key="2">
    <source>
        <dbReference type="ARBA" id="ARBA00023157"/>
    </source>
</evidence>
<dbReference type="AlphaFoldDB" id="A0A8C4R1D8"/>
<comment type="similarity">
    <text evidence="3">Belongs to the PDGF/VEGF growth factor family.</text>
</comment>
<dbReference type="CDD" id="cd00135">
    <property type="entry name" value="PDGF"/>
    <property type="match status" value="1"/>
</dbReference>
<dbReference type="GO" id="GO:0038084">
    <property type="term" value="P:vascular endothelial growth factor signaling pathway"/>
    <property type="evidence" value="ECO:0007669"/>
    <property type="project" value="TreeGrafter"/>
</dbReference>
<dbReference type="Pfam" id="PF00341">
    <property type="entry name" value="PDGF"/>
    <property type="match status" value="1"/>
</dbReference>
<dbReference type="GeneTree" id="ENSGT00940000157284"/>
<keyword evidence="1 3" id="KW-0339">Growth factor</keyword>
<evidence type="ECO:0000256" key="1">
    <source>
        <dbReference type="ARBA" id="ARBA00023030"/>
    </source>
</evidence>
<dbReference type="GO" id="GO:0060754">
    <property type="term" value="P:positive regulation of mast cell chemotaxis"/>
    <property type="evidence" value="ECO:0007669"/>
    <property type="project" value="TreeGrafter"/>
</dbReference>
<proteinExistence type="inferred from homology"/>
<dbReference type="OMA" id="FLCTNEL"/>
<dbReference type="InterPro" id="IPR050507">
    <property type="entry name" value="PDGF/VEGF_growth_factor"/>
</dbReference>
<reference evidence="6" key="2">
    <citation type="submission" date="2025-09" db="UniProtKB">
        <authorList>
            <consortium name="Ensembl"/>
        </authorList>
    </citation>
    <scope>IDENTIFICATION</scope>
</reference>
<evidence type="ECO:0000256" key="4">
    <source>
        <dbReference type="SAM" id="Phobius"/>
    </source>
</evidence>
<organism evidence="6 7">
    <name type="scientific">Eptatretus burgeri</name>
    <name type="common">Inshore hagfish</name>
    <dbReference type="NCBI Taxonomy" id="7764"/>
    <lineage>
        <taxon>Eukaryota</taxon>
        <taxon>Metazoa</taxon>
        <taxon>Chordata</taxon>
        <taxon>Craniata</taxon>
        <taxon>Vertebrata</taxon>
        <taxon>Cyclostomata</taxon>
        <taxon>Myxini</taxon>
        <taxon>Myxiniformes</taxon>
        <taxon>Myxinidae</taxon>
        <taxon>Eptatretinae</taxon>
        <taxon>Eptatretus</taxon>
    </lineage>
</organism>
<evidence type="ECO:0000313" key="6">
    <source>
        <dbReference type="Ensembl" id="ENSEBUP00000022688.1"/>
    </source>
</evidence>
<dbReference type="InterPro" id="IPR023581">
    <property type="entry name" value="PD_growth_factor_CS"/>
</dbReference>
<dbReference type="PANTHER" id="PTHR12025">
    <property type="entry name" value="VASCULAR ENDOTHELIAL GROWTH FACTOR"/>
    <property type="match status" value="1"/>
</dbReference>
<reference evidence="6" key="1">
    <citation type="submission" date="2025-08" db="UniProtKB">
        <authorList>
            <consortium name="Ensembl"/>
        </authorList>
    </citation>
    <scope>IDENTIFICATION</scope>
</reference>
<dbReference type="GO" id="GO:0050930">
    <property type="term" value="P:induction of positive chemotaxis"/>
    <property type="evidence" value="ECO:0007669"/>
    <property type="project" value="TreeGrafter"/>
</dbReference>
<keyword evidence="2" id="KW-1015">Disulfide bond</keyword>
<dbReference type="PANTHER" id="PTHR12025:SF15">
    <property type="entry name" value="VASCULAR ENDOTHELIAL GROWTH FACTOR C-LIKE ISOFORM X1"/>
    <property type="match status" value="1"/>
</dbReference>
<dbReference type="GO" id="GO:0002040">
    <property type="term" value="P:sprouting angiogenesis"/>
    <property type="evidence" value="ECO:0007669"/>
    <property type="project" value="TreeGrafter"/>
</dbReference>
<dbReference type="GO" id="GO:0008083">
    <property type="term" value="F:growth factor activity"/>
    <property type="evidence" value="ECO:0007669"/>
    <property type="project" value="UniProtKB-KW"/>
</dbReference>
<dbReference type="InterPro" id="IPR000072">
    <property type="entry name" value="PDGF/VEGF_dom"/>
</dbReference>
<dbReference type="PROSITE" id="PS50278">
    <property type="entry name" value="PDGF_2"/>
    <property type="match status" value="1"/>
</dbReference>
<protein>
    <recommendedName>
        <fullName evidence="5">Platelet-derived growth factor (PDGF) family profile domain-containing protein</fullName>
    </recommendedName>
</protein>
<dbReference type="Gene3D" id="2.10.90.10">
    <property type="entry name" value="Cystine-knot cytokines"/>
    <property type="match status" value="1"/>
</dbReference>
<dbReference type="GO" id="GO:0045766">
    <property type="term" value="P:positive regulation of angiogenesis"/>
    <property type="evidence" value="ECO:0007669"/>
    <property type="project" value="TreeGrafter"/>
</dbReference>
<evidence type="ECO:0000256" key="3">
    <source>
        <dbReference type="RuleBase" id="RU003818"/>
    </source>
</evidence>
<dbReference type="GO" id="GO:0005615">
    <property type="term" value="C:extracellular space"/>
    <property type="evidence" value="ECO:0007669"/>
    <property type="project" value="TreeGrafter"/>
</dbReference>
<dbReference type="PROSITE" id="PS00249">
    <property type="entry name" value="PDGF_1"/>
    <property type="match status" value="1"/>
</dbReference>
<dbReference type="GO" id="GO:0016020">
    <property type="term" value="C:membrane"/>
    <property type="evidence" value="ECO:0007669"/>
    <property type="project" value="InterPro"/>
</dbReference>
<accession>A0A8C4R1D8</accession>
<keyword evidence="4" id="KW-0472">Membrane</keyword>
<keyword evidence="4" id="KW-0812">Transmembrane</keyword>
<sequence>MHFHGHLAQGRLRQTLNRGTMNALCLLYTLMHAVMTRSVLALPSNERPLSITVIPFSTVLNGSMCRPREVMVSVVREFPEEASAVFRPSCVPLQRCSGCCSDPVRECVPIATTSITMQLYKTFPLREGGYEELTFKEHSKCECRYVPCTPLLFCNSDDETFCTMYIALIIVGSCLLTNFLCTNELFFS</sequence>
<evidence type="ECO:0000259" key="5">
    <source>
        <dbReference type="PROSITE" id="PS50278"/>
    </source>
</evidence>
<dbReference type="Proteomes" id="UP000694388">
    <property type="component" value="Unplaced"/>
</dbReference>
<dbReference type="SUPFAM" id="SSF57501">
    <property type="entry name" value="Cystine-knot cytokines"/>
    <property type="match status" value="1"/>
</dbReference>
<dbReference type="GO" id="GO:0001938">
    <property type="term" value="P:positive regulation of endothelial cell proliferation"/>
    <property type="evidence" value="ECO:0007669"/>
    <property type="project" value="TreeGrafter"/>
</dbReference>
<keyword evidence="4" id="KW-1133">Transmembrane helix</keyword>
<feature type="transmembrane region" description="Helical" evidence="4">
    <location>
        <begin position="164"/>
        <end position="187"/>
    </location>
</feature>
<dbReference type="Ensembl" id="ENSEBUT00000023264.1">
    <property type="protein sequence ID" value="ENSEBUP00000022688.1"/>
    <property type="gene ID" value="ENSEBUG00000013982.1"/>
</dbReference>
<evidence type="ECO:0000313" key="7">
    <source>
        <dbReference type="Proteomes" id="UP000694388"/>
    </source>
</evidence>
<dbReference type="InterPro" id="IPR029034">
    <property type="entry name" value="Cystine-knot_cytokine"/>
</dbReference>
<dbReference type="GO" id="GO:0005172">
    <property type="term" value="F:vascular endothelial growth factor receptor binding"/>
    <property type="evidence" value="ECO:0007669"/>
    <property type="project" value="TreeGrafter"/>
</dbReference>
<dbReference type="SMART" id="SM00141">
    <property type="entry name" value="PDGF"/>
    <property type="match status" value="1"/>
</dbReference>
<keyword evidence="7" id="KW-1185">Reference proteome</keyword>
<dbReference type="GO" id="GO:0042056">
    <property type="term" value="F:chemoattractant activity"/>
    <property type="evidence" value="ECO:0007669"/>
    <property type="project" value="TreeGrafter"/>
</dbReference>
<dbReference type="GO" id="GO:0048010">
    <property type="term" value="P:vascular endothelial growth factor receptor signaling pathway"/>
    <property type="evidence" value="ECO:0007669"/>
    <property type="project" value="TreeGrafter"/>
</dbReference>
<feature type="domain" description="Platelet-derived growth factor (PDGF) family profile" evidence="5">
    <location>
        <begin position="52"/>
        <end position="144"/>
    </location>
</feature>
<dbReference type="GO" id="GO:0001666">
    <property type="term" value="P:response to hypoxia"/>
    <property type="evidence" value="ECO:0007669"/>
    <property type="project" value="TreeGrafter"/>
</dbReference>